<dbReference type="InterPro" id="IPR029001">
    <property type="entry name" value="ITPase-like_fam"/>
</dbReference>
<evidence type="ECO:0000256" key="3">
    <source>
        <dbReference type="ARBA" id="ARBA00023080"/>
    </source>
</evidence>
<dbReference type="PANTHER" id="PTHR43213">
    <property type="entry name" value="BIFUNCTIONAL DTTP/UTP PYROPHOSPHATASE/METHYLTRANSFERASE PROTEIN-RELATED"/>
    <property type="match status" value="1"/>
</dbReference>
<dbReference type="CDD" id="cd00555">
    <property type="entry name" value="Maf"/>
    <property type="match status" value="1"/>
</dbReference>
<dbReference type="Gene3D" id="3.90.950.10">
    <property type="match status" value="1"/>
</dbReference>
<dbReference type="InterPro" id="IPR003697">
    <property type="entry name" value="Maf-like"/>
</dbReference>
<dbReference type="HOGENOM" id="CLU_040416_2_0_5"/>
<keyword evidence="6" id="KW-1185">Reference proteome</keyword>
<dbReference type="PIRSF" id="PIRSF006305">
    <property type="entry name" value="Maf"/>
    <property type="match status" value="1"/>
</dbReference>
<dbReference type="EC" id="3.6.1.9" evidence="4"/>
<reference evidence="5 6" key="1">
    <citation type="journal article" date="2011" name="BMC Genomics">
        <title>Genomic insights into an obligate epibiotic bacterial predator: Micavibrio aeruginosavorus ARL-13.</title>
        <authorList>
            <person name="Wang Z."/>
            <person name="Kadouri D."/>
            <person name="Wu M."/>
        </authorList>
    </citation>
    <scope>NUCLEOTIDE SEQUENCE [LARGE SCALE GENOMIC DNA]</scope>
    <source>
        <strain evidence="5 6">ARL-13</strain>
    </source>
</reference>
<evidence type="ECO:0000313" key="6">
    <source>
        <dbReference type="Proteomes" id="UP000009286"/>
    </source>
</evidence>
<keyword evidence="2 4" id="KW-0378">Hydrolase</keyword>
<gene>
    <name evidence="5" type="primary">maf</name>
    <name evidence="5" type="ordered locus">MICA_614</name>
</gene>
<dbReference type="Pfam" id="PF02545">
    <property type="entry name" value="Maf"/>
    <property type="match status" value="1"/>
</dbReference>
<comment type="catalytic activity">
    <reaction evidence="4">
        <text>UTP + H2O = UMP + diphosphate + H(+)</text>
        <dbReference type="Rhea" id="RHEA:29395"/>
        <dbReference type="ChEBI" id="CHEBI:15377"/>
        <dbReference type="ChEBI" id="CHEBI:15378"/>
        <dbReference type="ChEBI" id="CHEBI:33019"/>
        <dbReference type="ChEBI" id="CHEBI:46398"/>
        <dbReference type="ChEBI" id="CHEBI:57865"/>
        <dbReference type="EC" id="3.6.1.9"/>
    </reaction>
</comment>
<dbReference type="HAMAP" id="MF_00528">
    <property type="entry name" value="Maf"/>
    <property type="match status" value="1"/>
</dbReference>
<dbReference type="eggNOG" id="COG0424">
    <property type="taxonomic scope" value="Bacteria"/>
</dbReference>
<feature type="site" description="Important for substrate specificity" evidence="4">
    <location>
        <position position="9"/>
    </location>
</feature>
<dbReference type="GO" id="GO:0036218">
    <property type="term" value="F:dTTP diphosphatase activity"/>
    <property type="evidence" value="ECO:0007669"/>
    <property type="project" value="RHEA"/>
</dbReference>
<dbReference type="PANTHER" id="PTHR43213:SF5">
    <property type="entry name" value="BIFUNCTIONAL DTTP_UTP PYROPHOSPHATASE_METHYLTRANSFERASE PROTEIN-RELATED"/>
    <property type="match status" value="1"/>
</dbReference>
<dbReference type="NCBIfam" id="TIGR00172">
    <property type="entry name" value="maf"/>
    <property type="match status" value="1"/>
</dbReference>
<accession>G2KN17</accession>
<dbReference type="GO" id="GO:0009117">
    <property type="term" value="P:nucleotide metabolic process"/>
    <property type="evidence" value="ECO:0007669"/>
    <property type="project" value="UniProtKB-KW"/>
</dbReference>
<evidence type="ECO:0000313" key="5">
    <source>
        <dbReference type="EMBL" id="AEP08949.1"/>
    </source>
</evidence>
<dbReference type="Proteomes" id="UP000009286">
    <property type="component" value="Chromosome"/>
</dbReference>
<organism evidence="5 6">
    <name type="scientific">Micavibrio aeruginosavorus (strain ARL-13)</name>
    <dbReference type="NCBI Taxonomy" id="856793"/>
    <lineage>
        <taxon>Bacteria</taxon>
        <taxon>Pseudomonadati</taxon>
        <taxon>Bdellovibrionota</taxon>
        <taxon>Bdellovibrionia</taxon>
        <taxon>Bdellovibrionales</taxon>
        <taxon>Pseudobdellovibrionaceae</taxon>
        <taxon>Micavibrio</taxon>
    </lineage>
</organism>
<evidence type="ECO:0000256" key="4">
    <source>
        <dbReference type="HAMAP-Rule" id="MF_00528"/>
    </source>
</evidence>
<comment type="cofactor">
    <cofactor evidence="1 4">
        <name>a divalent metal cation</name>
        <dbReference type="ChEBI" id="CHEBI:60240"/>
    </cofactor>
</comment>
<comment type="similarity">
    <text evidence="4">Belongs to the Maf family. YhdE subfamily.</text>
</comment>
<proteinExistence type="inferred from homology"/>
<evidence type="ECO:0000256" key="2">
    <source>
        <dbReference type="ARBA" id="ARBA00022801"/>
    </source>
</evidence>
<comment type="caution">
    <text evidence="4">Lacks conserved residue(s) required for the propagation of feature annotation.</text>
</comment>
<comment type="catalytic activity">
    <reaction evidence="4">
        <text>dTTP + H2O = dTMP + diphosphate + H(+)</text>
        <dbReference type="Rhea" id="RHEA:28534"/>
        <dbReference type="ChEBI" id="CHEBI:15377"/>
        <dbReference type="ChEBI" id="CHEBI:15378"/>
        <dbReference type="ChEBI" id="CHEBI:33019"/>
        <dbReference type="ChEBI" id="CHEBI:37568"/>
        <dbReference type="ChEBI" id="CHEBI:63528"/>
        <dbReference type="EC" id="3.6.1.9"/>
    </reaction>
</comment>
<feature type="site" description="Important for substrate specificity" evidence="4">
    <location>
        <position position="68"/>
    </location>
</feature>
<comment type="subcellular location">
    <subcellularLocation>
        <location evidence="4">Cytoplasm</location>
    </subcellularLocation>
</comment>
<protein>
    <recommendedName>
        <fullName evidence="4">dTTP/UTP pyrophosphatase</fullName>
        <shortName evidence="4">dTTPase/UTPase</shortName>
        <ecNumber evidence="4">3.6.1.9</ecNumber>
    </recommendedName>
    <alternativeName>
        <fullName evidence="4">Nucleoside triphosphate pyrophosphatase</fullName>
    </alternativeName>
    <alternativeName>
        <fullName evidence="4">Nucleotide pyrophosphatase</fullName>
        <shortName evidence="4">Nucleotide PPase</shortName>
    </alternativeName>
</protein>
<feature type="active site" description="Proton acceptor" evidence="4">
    <location>
        <position position="67"/>
    </location>
</feature>
<keyword evidence="3 4" id="KW-0546">Nucleotide metabolism</keyword>
<name>G2KN17_MICAA</name>
<dbReference type="STRING" id="856793.MICA_614"/>
<dbReference type="SUPFAM" id="SSF52972">
    <property type="entry name" value="ITPase-like"/>
    <property type="match status" value="1"/>
</dbReference>
<evidence type="ECO:0000256" key="1">
    <source>
        <dbReference type="ARBA" id="ARBA00001968"/>
    </source>
</evidence>
<comment type="function">
    <text evidence="4">Nucleoside triphosphate pyrophosphatase that hydrolyzes dTTP and UTP. May have a dual role in cell division arrest and in preventing the incorporation of modified nucleotides into cellular nucleic acids.</text>
</comment>
<sequence>MVLASASPRRLDLLAQMGITPDHIAPADLDETPLKAETPDAHALRLAIEKARAVAAKHPASIVLAADTVVACGRRILPKAESEAQARECLKILSGRRHRVYNGICVIGADGTEHTAITNTIVRIKALSRVEAESYIASGEWHGKAGGYAIQGRAAAFIPFISGSYSTIVGLSLYDTMRLLNRAGYSQD</sequence>
<dbReference type="AlphaFoldDB" id="G2KN17"/>
<dbReference type="EMBL" id="CP002382">
    <property type="protein sequence ID" value="AEP08949.1"/>
    <property type="molecule type" value="Genomic_DNA"/>
</dbReference>
<feature type="site" description="Important for substrate specificity" evidence="4">
    <location>
        <position position="151"/>
    </location>
</feature>
<keyword evidence="4" id="KW-0963">Cytoplasm</keyword>
<dbReference type="GO" id="GO:0005737">
    <property type="term" value="C:cytoplasm"/>
    <property type="evidence" value="ECO:0007669"/>
    <property type="project" value="UniProtKB-SubCell"/>
</dbReference>
<dbReference type="GO" id="GO:0036221">
    <property type="term" value="F:UTP diphosphatase activity"/>
    <property type="evidence" value="ECO:0007669"/>
    <property type="project" value="RHEA"/>
</dbReference>
<dbReference type="KEGG" id="mai:MICA_614"/>